<protein>
    <submittedName>
        <fullName evidence="2">Uncharacterized protein</fullName>
    </submittedName>
</protein>
<dbReference type="KEGG" id="cdet:87937463"/>
<feature type="region of interest" description="Disordered" evidence="1">
    <location>
        <begin position="79"/>
        <end position="101"/>
    </location>
</feature>
<feature type="compositionally biased region" description="Basic and acidic residues" evidence="1">
    <location>
        <begin position="1"/>
        <end position="16"/>
    </location>
</feature>
<feature type="region of interest" description="Disordered" evidence="1">
    <location>
        <begin position="1"/>
        <end position="20"/>
    </location>
</feature>
<proteinExistence type="predicted"/>
<dbReference type="RefSeq" id="XP_062773170.1">
    <property type="nucleotide sequence ID" value="XM_062917119.1"/>
</dbReference>
<reference evidence="3" key="1">
    <citation type="journal article" date="2023" name="bioRxiv">
        <title>Complete genome of the Medicago anthracnose fungus, Colletotrichum destructivum, reveals a mini-chromosome-like region within a core chromosome.</title>
        <authorList>
            <person name="Lapalu N."/>
            <person name="Simon A."/>
            <person name="Lu A."/>
            <person name="Plaumann P.-L."/>
            <person name="Amselem J."/>
            <person name="Pigne S."/>
            <person name="Auger A."/>
            <person name="Koch C."/>
            <person name="Dallery J.-F."/>
            <person name="O'Connell R.J."/>
        </authorList>
    </citation>
    <scope>NUCLEOTIDE SEQUENCE [LARGE SCALE GENOMIC DNA]</scope>
    <source>
        <strain evidence="3">CBS 520.97</strain>
    </source>
</reference>
<dbReference type="EMBL" id="CP137305">
    <property type="protein sequence ID" value="WQF75946.1"/>
    <property type="molecule type" value="Genomic_DNA"/>
</dbReference>
<accession>A0AAX4HYI9</accession>
<dbReference type="AlphaFoldDB" id="A0AAX4HYI9"/>
<sequence length="157" mass="17627">MGKSGEEKMDEAEKRSSCQSISDKTVWLRLKLYRSKIATSEKQLNRPAITLRRIFLRDAQIRHAFGPDLEAKAMLRAATSTNGPDGMTSAPTRTSYIPPRDCPLPLHARPYRSPLPSPLTHPVAEALKSCRPPAVFRFPSPISAQARVLLRRRLEKP</sequence>
<name>A0AAX4HYI9_9PEZI</name>
<keyword evidence="3" id="KW-1185">Reference proteome</keyword>
<dbReference type="GeneID" id="87937463"/>
<feature type="compositionally biased region" description="Polar residues" evidence="1">
    <location>
        <begin position="79"/>
        <end position="95"/>
    </location>
</feature>
<dbReference type="Proteomes" id="UP001322277">
    <property type="component" value="Chromosome 1"/>
</dbReference>
<evidence type="ECO:0000313" key="2">
    <source>
        <dbReference type="EMBL" id="WQF75946.1"/>
    </source>
</evidence>
<organism evidence="2 3">
    <name type="scientific">Colletotrichum destructivum</name>
    <dbReference type="NCBI Taxonomy" id="34406"/>
    <lineage>
        <taxon>Eukaryota</taxon>
        <taxon>Fungi</taxon>
        <taxon>Dikarya</taxon>
        <taxon>Ascomycota</taxon>
        <taxon>Pezizomycotina</taxon>
        <taxon>Sordariomycetes</taxon>
        <taxon>Hypocreomycetidae</taxon>
        <taxon>Glomerellales</taxon>
        <taxon>Glomerellaceae</taxon>
        <taxon>Colletotrichum</taxon>
        <taxon>Colletotrichum destructivum species complex</taxon>
    </lineage>
</organism>
<gene>
    <name evidence="2" type="ORF">CDEST_00960</name>
</gene>
<evidence type="ECO:0000313" key="3">
    <source>
        <dbReference type="Proteomes" id="UP001322277"/>
    </source>
</evidence>
<evidence type="ECO:0000256" key="1">
    <source>
        <dbReference type="SAM" id="MobiDB-lite"/>
    </source>
</evidence>